<dbReference type="SUPFAM" id="SSF46689">
    <property type="entry name" value="Homeodomain-like"/>
    <property type="match status" value="2"/>
</dbReference>
<evidence type="ECO:0000256" key="4">
    <source>
        <dbReference type="ARBA" id="ARBA00023159"/>
    </source>
</evidence>
<dbReference type="EMBL" id="CP098248">
    <property type="protein sequence ID" value="WAV98166.1"/>
    <property type="molecule type" value="Genomic_DNA"/>
</dbReference>
<dbReference type="InterPro" id="IPR014710">
    <property type="entry name" value="RmlC-like_jellyroll"/>
</dbReference>
<gene>
    <name evidence="7" type="ORF">NB645_03320</name>
</gene>
<name>A0ABY7JKL3_9BURK</name>
<dbReference type="PRINTS" id="PR00032">
    <property type="entry name" value="HTHARAC"/>
</dbReference>
<dbReference type="Proteomes" id="UP001164794">
    <property type="component" value="Chromosome"/>
</dbReference>
<proteinExistence type="predicted"/>
<evidence type="ECO:0000256" key="3">
    <source>
        <dbReference type="ARBA" id="ARBA00023125"/>
    </source>
</evidence>
<dbReference type="Pfam" id="PF12833">
    <property type="entry name" value="HTH_18"/>
    <property type="match status" value="1"/>
</dbReference>
<reference evidence="7" key="1">
    <citation type="journal article" date="2022" name="Front. Microbiol.">
        <title>New perspectives on an old grouping: The genomic and phenotypic variability of Oxalobacter formigenes and the implications for calcium oxalate stone prevention.</title>
        <authorList>
            <person name="Chmiel J.A."/>
            <person name="Carr C."/>
            <person name="Stuivenberg G.A."/>
            <person name="Venema R."/>
            <person name="Chanyi R.M."/>
            <person name="Al K.F."/>
            <person name="Giguere D."/>
            <person name="Say H."/>
            <person name="Akouris P.P."/>
            <person name="Dominguez Romero S.A."/>
            <person name="Kwong A."/>
            <person name="Tai V."/>
            <person name="Koval S.F."/>
            <person name="Razvi H."/>
            <person name="Bjazevic J."/>
            <person name="Burton J.P."/>
        </authorList>
    </citation>
    <scope>NUCLEOTIDE SEQUENCE</scope>
    <source>
        <strain evidence="7">HOxNP-1</strain>
    </source>
</reference>
<dbReference type="SUPFAM" id="SSF51215">
    <property type="entry name" value="Regulatory protein AraC"/>
    <property type="match status" value="1"/>
</dbReference>
<protein>
    <submittedName>
        <fullName evidence="7">AraC family transcriptional regulator</fullName>
    </submittedName>
</protein>
<dbReference type="PROSITE" id="PS01124">
    <property type="entry name" value="HTH_ARAC_FAMILY_2"/>
    <property type="match status" value="1"/>
</dbReference>
<dbReference type="InterPro" id="IPR009057">
    <property type="entry name" value="Homeodomain-like_sf"/>
</dbReference>
<keyword evidence="2" id="KW-0805">Transcription regulation</keyword>
<dbReference type="Pfam" id="PF02311">
    <property type="entry name" value="AraC_binding"/>
    <property type="match status" value="1"/>
</dbReference>
<dbReference type="PROSITE" id="PS00041">
    <property type="entry name" value="HTH_ARAC_FAMILY_1"/>
    <property type="match status" value="1"/>
</dbReference>
<dbReference type="Gene3D" id="1.10.10.60">
    <property type="entry name" value="Homeodomain-like"/>
    <property type="match status" value="2"/>
</dbReference>
<feature type="domain" description="HTH araC/xylS-type" evidence="6">
    <location>
        <begin position="160"/>
        <end position="258"/>
    </location>
</feature>
<keyword evidence="1" id="KW-0963">Cytoplasm</keyword>
<evidence type="ECO:0000256" key="2">
    <source>
        <dbReference type="ARBA" id="ARBA00023015"/>
    </source>
</evidence>
<keyword evidence="3" id="KW-0238">DNA-binding</keyword>
<dbReference type="InterPro" id="IPR020449">
    <property type="entry name" value="Tscrpt_reg_AraC-type_HTH"/>
</dbReference>
<dbReference type="PANTHER" id="PTHR46796:SF13">
    <property type="entry name" value="HTH-TYPE TRANSCRIPTIONAL ACTIVATOR RHAS"/>
    <property type="match status" value="1"/>
</dbReference>
<dbReference type="InterPro" id="IPR018062">
    <property type="entry name" value="HTH_AraC-typ_CS"/>
</dbReference>
<dbReference type="InterPro" id="IPR037923">
    <property type="entry name" value="HTH-like"/>
</dbReference>
<dbReference type="InterPro" id="IPR003313">
    <property type="entry name" value="AraC-bd"/>
</dbReference>
<keyword evidence="5" id="KW-0804">Transcription</keyword>
<dbReference type="SMART" id="SM00342">
    <property type="entry name" value="HTH_ARAC"/>
    <property type="match status" value="1"/>
</dbReference>
<evidence type="ECO:0000313" key="7">
    <source>
        <dbReference type="EMBL" id="WAV98166.1"/>
    </source>
</evidence>
<accession>A0ABY7JKL3</accession>
<evidence type="ECO:0000313" key="8">
    <source>
        <dbReference type="Proteomes" id="UP001164794"/>
    </source>
</evidence>
<evidence type="ECO:0000259" key="6">
    <source>
        <dbReference type="PROSITE" id="PS01124"/>
    </source>
</evidence>
<sequence>MPLSVEAGLHRHDAWELYCVTHGYGNRFVGDTLQPFSAGDVALIPPSMVHYWNYVLSSADAFGNIRYLMVAFSHSFVQNCVKVFPELRNRLSGLAYPVDALKFGTSTAVMIRDILEKMAGMDELGRLCEMLRLLPVVFLSFDHTVAGKHVRMERSIRRMPRISAYVMAHYMHPISLDEIAAEVGMNRSAFCSFFRRAKGMTFVQFVTRYRLDTACELLKHSEKRVSEIAYLVGFNDFPHFVRVFTKVLGQSPRKYRKRFRPSGFHPQDVSEVPGGRTNIRV</sequence>
<dbReference type="PANTHER" id="PTHR46796">
    <property type="entry name" value="HTH-TYPE TRANSCRIPTIONAL ACTIVATOR RHAS-RELATED"/>
    <property type="match status" value="1"/>
</dbReference>
<dbReference type="RefSeq" id="WP_269265809.1">
    <property type="nucleotide sequence ID" value="NZ_CP098248.1"/>
</dbReference>
<evidence type="ECO:0000256" key="1">
    <source>
        <dbReference type="ARBA" id="ARBA00022490"/>
    </source>
</evidence>
<keyword evidence="8" id="KW-1185">Reference proteome</keyword>
<evidence type="ECO:0000256" key="5">
    <source>
        <dbReference type="ARBA" id="ARBA00023163"/>
    </source>
</evidence>
<dbReference type="Gene3D" id="2.60.120.10">
    <property type="entry name" value="Jelly Rolls"/>
    <property type="match status" value="1"/>
</dbReference>
<organism evidence="7 8">
    <name type="scientific">Oxalobacter aliiformigenes</name>
    <dbReference type="NCBI Taxonomy" id="2946593"/>
    <lineage>
        <taxon>Bacteria</taxon>
        <taxon>Pseudomonadati</taxon>
        <taxon>Pseudomonadota</taxon>
        <taxon>Betaproteobacteria</taxon>
        <taxon>Burkholderiales</taxon>
        <taxon>Oxalobacteraceae</taxon>
        <taxon>Oxalobacter</taxon>
    </lineage>
</organism>
<keyword evidence="4" id="KW-0010">Activator</keyword>
<dbReference type="InterPro" id="IPR018060">
    <property type="entry name" value="HTH_AraC"/>
</dbReference>
<dbReference type="InterPro" id="IPR050204">
    <property type="entry name" value="AraC_XylS_family_regulators"/>
</dbReference>